<dbReference type="PANTHER" id="PTHR48073:SF2">
    <property type="entry name" value="O-SUCCINYLBENZOATE SYNTHASE"/>
    <property type="match status" value="1"/>
</dbReference>
<dbReference type="InterPro" id="IPR029065">
    <property type="entry name" value="Enolase_C-like"/>
</dbReference>
<organism evidence="9 10">
    <name type="scientific">Novosphingobium album</name>
    <name type="common">ex Liu et al. 2023</name>
    <dbReference type="NCBI Taxonomy" id="3031130"/>
    <lineage>
        <taxon>Bacteria</taxon>
        <taxon>Pseudomonadati</taxon>
        <taxon>Pseudomonadota</taxon>
        <taxon>Alphaproteobacteria</taxon>
        <taxon>Sphingomonadales</taxon>
        <taxon>Sphingomonadaceae</taxon>
        <taxon>Novosphingobium</taxon>
    </lineage>
</organism>
<dbReference type="InterPro" id="IPR013341">
    <property type="entry name" value="Mandelate_racemase_N_dom"/>
</dbReference>
<dbReference type="SUPFAM" id="SSF54826">
    <property type="entry name" value="Enolase N-terminal domain-like"/>
    <property type="match status" value="1"/>
</dbReference>
<dbReference type="InterPro" id="IPR013342">
    <property type="entry name" value="Mandelate_racemase_C"/>
</dbReference>
<evidence type="ECO:0000256" key="4">
    <source>
        <dbReference type="ARBA" id="ARBA00022723"/>
    </source>
</evidence>
<dbReference type="InterPro" id="IPR036849">
    <property type="entry name" value="Enolase-like_C_sf"/>
</dbReference>
<name>A0ABT5WPM9_9SPHN</name>
<dbReference type="PROSITE" id="PS00909">
    <property type="entry name" value="MR_MLE_2"/>
    <property type="match status" value="1"/>
</dbReference>
<evidence type="ECO:0000259" key="8">
    <source>
        <dbReference type="SMART" id="SM00922"/>
    </source>
</evidence>
<keyword evidence="5" id="KW-0058">Aromatic hydrocarbons catabolism</keyword>
<accession>A0ABT5WPM9</accession>
<dbReference type="SFLD" id="SFLDS00001">
    <property type="entry name" value="Enolase"/>
    <property type="match status" value="1"/>
</dbReference>
<evidence type="ECO:0000256" key="3">
    <source>
        <dbReference type="ARBA" id="ARBA00008031"/>
    </source>
</evidence>
<sequence>MPIVIDKVDTWIVDIPTIRPHVLSMTSISRQVMMLVFVHCSDGVTGLGEGTTIGGLSYGDESPEGMKLAIDRYCAPLLIGADASSPAAAMARVRAHVVGNHFAKNALETALLDAAARRAGLPLSALLGGRMRDRLPVLWTLASGDTARDIAEAETMIAAGRHDTFKLKIGKRAMARDIAHVAAIKQALGDRASVRVDVNQAWDEQTALRGAAMLADAGVDLIEQPLPHADRAGMARLTSRSRVPIMADEALRGPGDALDFARFRGADAFSIKPPQAGGLFAAGRIAAIATAGHIGVYGGTMLEGGIGTIAAAHLFSTFDRLEWGTELFGPLLQTEDILAEPLDYRDFSLILPDGPGLGVTLDLEKASHFRRDGPGRTAVSLSIKEPI</sequence>
<dbReference type="Pfam" id="PF02746">
    <property type="entry name" value="MR_MLE_N"/>
    <property type="match status" value="1"/>
</dbReference>
<dbReference type="InterPro" id="IPR013370">
    <property type="entry name" value="Chloromuconate_cycloisomerase"/>
</dbReference>
<dbReference type="Gene3D" id="3.30.390.10">
    <property type="entry name" value="Enolase-like, N-terminal domain"/>
    <property type="match status" value="1"/>
</dbReference>
<comment type="caution">
    <text evidence="9">The sequence shown here is derived from an EMBL/GenBank/DDBJ whole genome shotgun (WGS) entry which is preliminary data.</text>
</comment>
<keyword evidence="10" id="KW-1185">Reference proteome</keyword>
<evidence type="ECO:0000256" key="7">
    <source>
        <dbReference type="ARBA" id="ARBA00023235"/>
    </source>
</evidence>
<dbReference type="CDD" id="cd03318">
    <property type="entry name" value="MLE"/>
    <property type="match status" value="1"/>
</dbReference>
<dbReference type="Pfam" id="PF13378">
    <property type="entry name" value="MR_MLE_C"/>
    <property type="match status" value="1"/>
</dbReference>
<evidence type="ECO:0000256" key="6">
    <source>
        <dbReference type="ARBA" id="ARBA00023211"/>
    </source>
</evidence>
<reference evidence="9 10" key="1">
    <citation type="submission" date="2023-03" db="EMBL/GenBank/DDBJ databases">
        <title>NovoSphingobium album sp. nov. isolated from polycyclic aromatic hydrocarbons- and heavy-metal polluted soil.</title>
        <authorList>
            <person name="Liu Z."/>
            <person name="Wang K."/>
        </authorList>
    </citation>
    <scope>NUCLEOTIDE SEQUENCE [LARGE SCALE GENOMIC DNA]</scope>
    <source>
        <strain evidence="9 10">H3SJ31-1</strain>
    </source>
</reference>
<dbReference type="NCBIfam" id="TIGR02534">
    <property type="entry name" value="mucon_cyclo"/>
    <property type="match status" value="1"/>
</dbReference>
<dbReference type="PROSITE" id="PS00908">
    <property type="entry name" value="MR_MLE_1"/>
    <property type="match status" value="1"/>
</dbReference>
<keyword evidence="4" id="KW-0479">Metal-binding</keyword>
<dbReference type="PANTHER" id="PTHR48073">
    <property type="entry name" value="O-SUCCINYLBENZOATE SYNTHASE-RELATED"/>
    <property type="match status" value="1"/>
</dbReference>
<feature type="domain" description="Mandelate racemase/muconate lactonizing enzyme C-terminal" evidence="8">
    <location>
        <begin position="147"/>
        <end position="244"/>
    </location>
</feature>
<protein>
    <submittedName>
        <fullName evidence="9">Muconate/chloromuconate family cycloisomerase</fullName>
    </submittedName>
</protein>
<evidence type="ECO:0000313" key="9">
    <source>
        <dbReference type="EMBL" id="MDE8652011.1"/>
    </source>
</evidence>
<evidence type="ECO:0000256" key="1">
    <source>
        <dbReference type="ARBA" id="ARBA00001936"/>
    </source>
</evidence>
<keyword evidence="6" id="KW-0464">Manganese</keyword>
<dbReference type="InterPro" id="IPR018110">
    <property type="entry name" value="Mandel_Rmase/mucon_lact_enz_CS"/>
</dbReference>
<comment type="pathway">
    <text evidence="2">Aromatic compound metabolism.</text>
</comment>
<comment type="cofactor">
    <cofactor evidence="1">
        <name>Mn(2+)</name>
        <dbReference type="ChEBI" id="CHEBI:29035"/>
    </cofactor>
</comment>
<comment type="similarity">
    <text evidence="3">Belongs to the mandelate racemase/muconate lactonizing enzyme family.</text>
</comment>
<evidence type="ECO:0000313" key="10">
    <source>
        <dbReference type="Proteomes" id="UP001216253"/>
    </source>
</evidence>
<dbReference type="InterPro" id="IPR029017">
    <property type="entry name" value="Enolase-like_N"/>
</dbReference>
<dbReference type="SFLD" id="SFLDG00180">
    <property type="entry name" value="muconate_cycloisomerase"/>
    <property type="match status" value="1"/>
</dbReference>
<dbReference type="EMBL" id="JARESE010000028">
    <property type="protein sequence ID" value="MDE8652011.1"/>
    <property type="molecule type" value="Genomic_DNA"/>
</dbReference>
<dbReference type="SUPFAM" id="SSF51604">
    <property type="entry name" value="Enolase C-terminal domain-like"/>
    <property type="match status" value="1"/>
</dbReference>
<evidence type="ECO:0000256" key="2">
    <source>
        <dbReference type="ARBA" id="ARBA00005211"/>
    </source>
</evidence>
<dbReference type="SMART" id="SM00922">
    <property type="entry name" value="MR_MLE"/>
    <property type="match status" value="1"/>
</dbReference>
<dbReference type="RefSeq" id="WP_275228085.1">
    <property type="nucleotide sequence ID" value="NZ_JARESE010000028.1"/>
</dbReference>
<dbReference type="SFLD" id="SFLDG01258">
    <property type="entry name" value="(chloro)muconate_cycloisomeras"/>
    <property type="match status" value="1"/>
</dbReference>
<dbReference type="Gene3D" id="3.20.20.120">
    <property type="entry name" value="Enolase-like C-terminal domain"/>
    <property type="match status" value="1"/>
</dbReference>
<evidence type="ECO:0000256" key="5">
    <source>
        <dbReference type="ARBA" id="ARBA00022797"/>
    </source>
</evidence>
<gene>
    <name evidence="9" type="ORF">PYV00_09795</name>
</gene>
<keyword evidence="7" id="KW-0413">Isomerase</keyword>
<proteinExistence type="inferred from homology"/>
<dbReference type="Proteomes" id="UP001216253">
    <property type="component" value="Unassembled WGS sequence"/>
</dbReference>